<keyword evidence="5" id="KW-0169">Cobalamin biosynthesis</keyword>
<organism evidence="11 12">
    <name type="scientific">Thiohalospira halophila DSM 15071</name>
    <dbReference type="NCBI Taxonomy" id="1123397"/>
    <lineage>
        <taxon>Bacteria</taxon>
        <taxon>Pseudomonadati</taxon>
        <taxon>Pseudomonadota</taxon>
        <taxon>Gammaproteobacteria</taxon>
        <taxon>Thiohalospirales</taxon>
        <taxon>Thiohalospiraceae</taxon>
        <taxon>Thiohalospira</taxon>
    </lineage>
</organism>
<dbReference type="PROSITE" id="PS00105">
    <property type="entry name" value="AA_TRANSFER_CLASS_1"/>
    <property type="match status" value="1"/>
</dbReference>
<evidence type="ECO:0000256" key="9">
    <source>
        <dbReference type="ARBA" id="ARBA00048531"/>
    </source>
</evidence>
<dbReference type="STRING" id="1123397.SAMN05660831_01782"/>
<dbReference type="Proteomes" id="UP000198611">
    <property type="component" value="Unassembled WGS sequence"/>
</dbReference>
<dbReference type="GO" id="GO:0030170">
    <property type="term" value="F:pyridoxal phosphate binding"/>
    <property type="evidence" value="ECO:0007669"/>
    <property type="project" value="InterPro"/>
</dbReference>
<dbReference type="NCBIfam" id="TIGR01140">
    <property type="entry name" value="L_thr_O3P_dcar"/>
    <property type="match status" value="1"/>
</dbReference>
<dbReference type="InterPro" id="IPR015421">
    <property type="entry name" value="PyrdxlP-dep_Trfase_major"/>
</dbReference>
<sequence>MTAHGGDIAAAARRWGIPAGEWLDLSTGINPVPWPVPRPPESVWHRLPEDDGRLEAAATDYYGTDQLLAVPGSQAAIQALPTALGARGWRVGITHPGYVEHAAAWSAAGCEVVPVPPEGPADLHGLDALVVIQPNNPTGATLPAERLAAWRGELADRGGWLVIDAAFADSGEGPTAAEEVGAPGLVVLRSVGKFFGLAGIRLGFALAPPGVRRALAEQMGPWSVSGPARWAGAGALADTAWQAEARARLVADSARLAELLNQAGLPPTGGTPLFQYVETERAVAVEEALARRAIRVRRFDHPPALRFGLPAGEADWQRLATALQEITPQEIAP</sequence>
<comment type="function">
    <text evidence="2">Decarboxylates L-threonine-O-3-phosphate to yield (R)-1-amino-2-propanol O-2-phosphate, the precursor for the linkage between the nucleotide loop and the corrin ring in cobalamin.</text>
</comment>
<dbReference type="InterPro" id="IPR015422">
    <property type="entry name" value="PyrdxlP-dep_Trfase_small"/>
</dbReference>
<dbReference type="InterPro" id="IPR004839">
    <property type="entry name" value="Aminotransferase_I/II_large"/>
</dbReference>
<evidence type="ECO:0000313" key="11">
    <source>
        <dbReference type="EMBL" id="SFD53285.1"/>
    </source>
</evidence>
<evidence type="ECO:0000256" key="7">
    <source>
        <dbReference type="ARBA" id="ARBA00023239"/>
    </source>
</evidence>
<evidence type="ECO:0000256" key="1">
    <source>
        <dbReference type="ARBA" id="ARBA00001933"/>
    </source>
</evidence>
<dbReference type="InterPro" id="IPR004838">
    <property type="entry name" value="NHTrfase_class1_PyrdxlP-BS"/>
</dbReference>
<dbReference type="PANTHER" id="PTHR42885:SF1">
    <property type="entry name" value="THREONINE-PHOSPHATE DECARBOXYLASE"/>
    <property type="match status" value="1"/>
</dbReference>
<dbReference type="InterPro" id="IPR015424">
    <property type="entry name" value="PyrdxlP-dep_Trfase"/>
</dbReference>
<evidence type="ECO:0000313" key="12">
    <source>
        <dbReference type="Proteomes" id="UP000198611"/>
    </source>
</evidence>
<dbReference type="CDD" id="cd00609">
    <property type="entry name" value="AAT_like"/>
    <property type="match status" value="1"/>
</dbReference>
<dbReference type="Gene3D" id="3.40.640.10">
    <property type="entry name" value="Type I PLP-dependent aspartate aminotransferase-like (Major domain)"/>
    <property type="match status" value="1"/>
</dbReference>
<keyword evidence="7" id="KW-0456">Lyase</keyword>
<dbReference type="Gene3D" id="3.90.1150.10">
    <property type="entry name" value="Aspartate Aminotransferase, domain 1"/>
    <property type="match status" value="1"/>
</dbReference>
<dbReference type="InterPro" id="IPR005860">
    <property type="entry name" value="CobD"/>
</dbReference>
<dbReference type="GO" id="GO:0009236">
    <property type="term" value="P:cobalamin biosynthetic process"/>
    <property type="evidence" value="ECO:0007669"/>
    <property type="project" value="UniProtKB-UniPathway"/>
</dbReference>
<reference evidence="11 12" key="1">
    <citation type="submission" date="2016-10" db="EMBL/GenBank/DDBJ databases">
        <authorList>
            <person name="de Groot N.N."/>
        </authorList>
    </citation>
    <scope>NUCLEOTIDE SEQUENCE [LARGE SCALE GENOMIC DNA]</scope>
    <source>
        <strain evidence="11 12">HL3</strain>
    </source>
</reference>
<feature type="domain" description="Aminotransferase class I/classII large" evidence="10">
    <location>
        <begin position="54"/>
        <end position="312"/>
    </location>
</feature>
<protein>
    <recommendedName>
        <fullName evidence="4">threonine-phosphate decarboxylase</fullName>
        <ecNumber evidence="4">4.1.1.81</ecNumber>
    </recommendedName>
    <alternativeName>
        <fullName evidence="8">L-threonine-O-3-phosphate decarboxylase</fullName>
    </alternativeName>
</protein>
<evidence type="ECO:0000256" key="4">
    <source>
        <dbReference type="ARBA" id="ARBA00012285"/>
    </source>
</evidence>
<dbReference type="PANTHER" id="PTHR42885">
    <property type="entry name" value="HISTIDINOL-PHOSPHATE AMINOTRANSFERASE-RELATED"/>
    <property type="match status" value="1"/>
</dbReference>
<name>A0A1I1T3M5_9GAMM</name>
<dbReference type="UniPathway" id="UPA00148"/>
<evidence type="ECO:0000256" key="3">
    <source>
        <dbReference type="ARBA" id="ARBA00004953"/>
    </source>
</evidence>
<evidence type="ECO:0000256" key="5">
    <source>
        <dbReference type="ARBA" id="ARBA00022573"/>
    </source>
</evidence>
<dbReference type="GO" id="GO:0048472">
    <property type="term" value="F:threonine-phosphate decarboxylase activity"/>
    <property type="evidence" value="ECO:0007669"/>
    <property type="project" value="UniProtKB-EC"/>
</dbReference>
<dbReference type="SUPFAM" id="SSF53383">
    <property type="entry name" value="PLP-dependent transferases"/>
    <property type="match status" value="1"/>
</dbReference>
<evidence type="ECO:0000256" key="2">
    <source>
        <dbReference type="ARBA" id="ARBA00003444"/>
    </source>
</evidence>
<dbReference type="Pfam" id="PF00155">
    <property type="entry name" value="Aminotran_1_2"/>
    <property type="match status" value="1"/>
</dbReference>
<dbReference type="RefSeq" id="WP_205407787.1">
    <property type="nucleotide sequence ID" value="NZ_FOMJ01000006.1"/>
</dbReference>
<gene>
    <name evidence="11" type="ORF">SAMN05660831_01782</name>
</gene>
<evidence type="ECO:0000256" key="8">
    <source>
        <dbReference type="ARBA" id="ARBA00029996"/>
    </source>
</evidence>
<comment type="cofactor">
    <cofactor evidence="1">
        <name>pyridoxal 5'-phosphate</name>
        <dbReference type="ChEBI" id="CHEBI:597326"/>
    </cofactor>
</comment>
<comment type="pathway">
    <text evidence="3">Cofactor biosynthesis; adenosylcobalamin biosynthesis.</text>
</comment>
<proteinExistence type="predicted"/>
<dbReference type="EMBL" id="FOMJ01000006">
    <property type="protein sequence ID" value="SFD53285.1"/>
    <property type="molecule type" value="Genomic_DNA"/>
</dbReference>
<dbReference type="AlphaFoldDB" id="A0A1I1T3M5"/>
<evidence type="ECO:0000256" key="6">
    <source>
        <dbReference type="ARBA" id="ARBA00022898"/>
    </source>
</evidence>
<accession>A0A1I1T3M5</accession>
<evidence type="ECO:0000259" key="10">
    <source>
        <dbReference type="Pfam" id="PF00155"/>
    </source>
</evidence>
<keyword evidence="6" id="KW-0663">Pyridoxal phosphate</keyword>
<comment type="catalytic activity">
    <reaction evidence="9">
        <text>O-phospho-L-threonine + H(+) = (R)-1-aminopropan-2-yl phosphate + CO2</text>
        <dbReference type="Rhea" id="RHEA:11492"/>
        <dbReference type="ChEBI" id="CHEBI:15378"/>
        <dbReference type="ChEBI" id="CHEBI:16526"/>
        <dbReference type="ChEBI" id="CHEBI:58563"/>
        <dbReference type="ChEBI" id="CHEBI:58675"/>
        <dbReference type="EC" id="4.1.1.81"/>
    </reaction>
</comment>
<keyword evidence="12" id="KW-1185">Reference proteome</keyword>
<dbReference type="EC" id="4.1.1.81" evidence="4"/>